<evidence type="ECO:0000313" key="3">
    <source>
        <dbReference type="Proteomes" id="UP001497516"/>
    </source>
</evidence>
<feature type="compositionally biased region" description="Polar residues" evidence="1">
    <location>
        <begin position="1"/>
        <end position="23"/>
    </location>
</feature>
<reference evidence="2 3" key="1">
    <citation type="submission" date="2024-04" db="EMBL/GenBank/DDBJ databases">
        <authorList>
            <person name="Fracassetti M."/>
        </authorList>
    </citation>
    <scope>NUCLEOTIDE SEQUENCE [LARGE SCALE GENOMIC DNA]</scope>
</reference>
<dbReference type="EMBL" id="OZ034813">
    <property type="protein sequence ID" value="CAL1355398.1"/>
    <property type="molecule type" value="Genomic_DNA"/>
</dbReference>
<protein>
    <submittedName>
        <fullName evidence="2">Uncharacterized protein</fullName>
    </submittedName>
</protein>
<evidence type="ECO:0000256" key="1">
    <source>
        <dbReference type="SAM" id="MobiDB-lite"/>
    </source>
</evidence>
<feature type="compositionally biased region" description="Low complexity" evidence="1">
    <location>
        <begin position="32"/>
        <end position="45"/>
    </location>
</feature>
<dbReference type="AlphaFoldDB" id="A0AAV2CGG1"/>
<proteinExistence type="predicted"/>
<dbReference type="Proteomes" id="UP001497516">
    <property type="component" value="Chromosome 1"/>
</dbReference>
<organism evidence="2 3">
    <name type="scientific">Linum trigynum</name>
    <dbReference type="NCBI Taxonomy" id="586398"/>
    <lineage>
        <taxon>Eukaryota</taxon>
        <taxon>Viridiplantae</taxon>
        <taxon>Streptophyta</taxon>
        <taxon>Embryophyta</taxon>
        <taxon>Tracheophyta</taxon>
        <taxon>Spermatophyta</taxon>
        <taxon>Magnoliopsida</taxon>
        <taxon>eudicotyledons</taxon>
        <taxon>Gunneridae</taxon>
        <taxon>Pentapetalae</taxon>
        <taxon>rosids</taxon>
        <taxon>fabids</taxon>
        <taxon>Malpighiales</taxon>
        <taxon>Linaceae</taxon>
        <taxon>Linum</taxon>
    </lineage>
</organism>
<evidence type="ECO:0000313" key="2">
    <source>
        <dbReference type="EMBL" id="CAL1355398.1"/>
    </source>
</evidence>
<gene>
    <name evidence="2" type="ORF">LTRI10_LOCUS3164</name>
</gene>
<name>A0AAV2CGG1_9ROSI</name>
<keyword evidence="3" id="KW-1185">Reference proteome</keyword>
<feature type="region of interest" description="Disordered" evidence="1">
    <location>
        <begin position="1"/>
        <end position="56"/>
    </location>
</feature>
<sequence length="145" mass="15211">MAIDSQATTPSYSQNKNLSSDAPNGTIYGNARTSTTCTTPPRSSSKIGGGSNNPNVGVKLVAKGMHENFSPFGISDIECDLESIDLVCGYENFGNPRESVGDPNFGLLGLDGNALTDTSGNLRDFDSSEMYHESSHGVPVISLSS</sequence>
<accession>A0AAV2CGG1</accession>